<dbReference type="AlphaFoldDB" id="A0A0W0WWM5"/>
<dbReference type="InterPro" id="IPR003593">
    <property type="entry name" value="AAA+_ATPase"/>
</dbReference>
<evidence type="ECO:0000313" key="14">
    <source>
        <dbReference type="EMBL" id="KTD36715.1"/>
    </source>
</evidence>
<dbReference type="InterPro" id="IPR011527">
    <property type="entry name" value="ABC1_TM_dom"/>
</dbReference>
<keyword evidence="7" id="KW-0067">ATP-binding</keyword>
<dbReference type="InterPro" id="IPR003439">
    <property type="entry name" value="ABC_transporter-like_ATP-bd"/>
</dbReference>
<feature type="transmembrane region" description="Helical" evidence="11">
    <location>
        <begin position="282"/>
        <end position="301"/>
    </location>
</feature>
<feature type="domain" description="ABC transporter" evidence="12">
    <location>
        <begin position="345"/>
        <end position="579"/>
    </location>
</feature>
<dbReference type="SUPFAM" id="SSF90123">
    <property type="entry name" value="ABC transporter transmembrane region"/>
    <property type="match status" value="1"/>
</dbReference>
<evidence type="ECO:0000256" key="8">
    <source>
        <dbReference type="ARBA" id="ARBA00022989"/>
    </source>
</evidence>
<dbReference type="SUPFAM" id="SSF52540">
    <property type="entry name" value="P-loop containing nucleoside triphosphate hydrolases"/>
    <property type="match status" value="1"/>
</dbReference>
<name>A0A0W0WWM5_9GAMM</name>
<accession>A0A0W0WWM5</accession>
<dbReference type="PATRIC" id="fig|45070.6.peg.1779"/>
<dbReference type="GO" id="GO:0005886">
    <property type="term" value="C:plasma membrane"/>
    <property type="evidence" value="ECO:0007669"/>
    <property type="project" value="UniProtKB-SubCell"/>
</dbReference>
<evidence type="ECO:0000259" key="13">
    <source>
        <dbReference type="PROSITE" id="PS50929"/>
    </source>
</evidence>
<keyword evidence="3" id="KW-1003">Cell membrane</keyword>
<dbReference type="PROSITE" id="PS50929">
    <property type="entry name" value="ABC_TM1F"/>
    <property type="match status" value="1"/>
</dbReference>
<dbReference type="OrthoDB" id="6336411at2"/>
<evidence type="ECO:0000256" key="1">
    <source>
        <dbReference type="ARBA" id="ARBA00004651"/>
    </source>
</evidence>
<dbReference type="Pfam" id="PF00664">
    <property type="entry name" value="ABC_membrane"/>
    <property type="match status" value="1"/>
</dbReference>
<feature type="transmembrane region" description="Helical" evidence="11">
    <location>
        <begin position="247"/>
        <end position="276"/>
    </location>
</feature>
<keyword evidence="10 11" id="KW-0472">Membrane</keyword>
<keyword evidence="9" id="KW-0445">Lipid transport</keyword>
<keyword evidence="5 11" id="KW-0812">Transmembrane</keyword>
<keyword evidence="2" id="KW-0813">Transport</keyword>
<dbReference type="SMART" id="SM00382">
    <property type="entry name" value="AAA"/>
    <property type="match status" value="1"/>
</dbReference>
<comment type="caution">
    <text evidence="14">The sequence shown here is derived from an EMBL/GenBank/DDBJ whole genome shotgun (WGS) entry which is preliminary data.</text>
</comment>
<dbReference type="GO" id="GO:0034040">
    <property type="term" value="F:ATPase-coupled lipid transmembrane transporter activity"/>
    <property type="evidence" value="ECO:0007669"/>
    <property type="project" value="TreeGrafter"/>
</dbReference>
<dbReference type="GO" id="GO:0016887">
    <property type="term" value="F:ATP hydrolysis activity"/>
    <property type="evidence" value="ECO:0007669"/>
    <property type="project" value="InterPro"/>
</dbReference>
<protein>
    <submittedName>
        <fullName evidence="14">Multidrug resistance ABC transporter ATP binding protein</fullName>
    </submittedName>
</protein>
<dbReference type="GO" id="GO:0005524">
    <property type="term" value="F:ATP binding"/>
    <property type="evidence" value="ECO:0007669"/>
    <property type="project" value="UniProtKB-KW"/>
</dbReference>
<keyword evidence="8 11" id="KW-1133">Transmembrane helix</keyword>
<evidence type="ECO:0000259" key="12">
    <source>
        <dbReference type="PROSITE" id="PS50893"/>
    </source>
</evidence>
<dbReference type="PANTHER" id="PTHR24221">
    <property type="entry name" value="ATP-BINDING CASSETTE SUB-FAMILY B"/>
    <property type="match status" value="1"/>
</dbReference>
<keyword evidence="4" id="KW-0997">Cell inner membrane</keyword>
<dbReference type="Pfam" id="PF00005">
    <property type="entry name" value="ABC_tran"/>
    <property type="match status" value="1"/>
</dbReference>
<dbReference type="InterPro" id="IPR039421">
    <property type="entry name" value="Type_1_exporter"/>
</dbReference>
<keyword evidence="15" id="KW-1185">Reference proteome</keyword>
<dbReference type="PROSITE" id="PS00211">
    <property type="entry name" value="ABC_TRANSPORTER_1"/>
    <property type="match status" value="1"/>
</dbReference>
<evidence type="ECO:0000256" key="9">
    <source>
        <dbReference type="ARBA" id="ARBA00023055"/>
    </source>
</evidence>
<dbReference type="FunFam" id="3.40.50.300:FF:000287">
    <property type="entry name" value="Multidrug ABC transporter ATP-binding protein"/>
    <property type="match status" value="1"/>
</dbReference>
<evidence type="ECO:0000256" key="6">
    <source>
        <dbReference type="ARBA" id="ARBA00022741"/>
    </source>
</evidence>
<keyword evidence="6" id="KW-0547">Nucleotide-binding</keyword>
<feature type="transmembrane region" description="Helical" evidence="11">
    <location>
        <begin position="58"/>
        <end position="78"/>
    </location>
</feature>
<dbReference type="Proteomes" id="UP000054725">
    <property type="component" value="Unassembled WGS sequence"/>
</dbReference>
<dbReference type="InterPro" id="IPR017871">
    <property type="entry name" value="ABC_transporter-like_CS"/>
</dbReference>
<dbReference type="PROSITE" id="PS50893">
    <property type="entry name" value="ABC_TRANSPORTER_2"/>
    <property type="match status" value="1"/>
</dbReference>
<feature type="domain" description="ABC transmembrane type-1" evidence="13">
    <location>
        <begin position="26"/>
        <end position="311"/>
    </location>
</feature>
<dbReference type="InterPro" id="IPR027417">
    <property type="entry name" value="P-loop_NTPase"/>
</dbReference>
<evidence type="ECO:0000256" key="4">
    <source>
        <dbReference type="ARBA" id="ARBA00022519"/>
    </source>
</evidence>
<dbReference type="Gene3D" id="1.20.1560.10">
    <property type="entry name" value="ABC transporter type 1, transmembrane domain"/>
    <property type="match status" value="1"/>
</dbReference>
<evidence type="ECO:0000256" key="5">
    <source>
        <dbReference type="ARBA" id="ARBA00022692"/>
    </source>
</evidence>
<dbReference type="Gene3D" id="3.40.50.300">
    <property type="entry name" value="P-loop containing nucleotide triphosphate hydrolases"/>
    <property type="match status" value="1"/>
</dbReference>
<dbReference type="EMBL" id="LNYO01000013">
    <property type="protein sequence ID" value="KTD36715.1"/>
    <property type="molecule type" value="Genomic_DNA"/>
</dbReference>
<dbReference type="GO" id="GO:0140359">
    <property type="term" value="F:ABC-type transporter activity"/>
    <property type="evidence" value="ECO:0007669"/>
    <property type="project" value="InterPro"/>
</dbReference>
<sequence length="595" mass="66958">MNANLFPNHLGSFVWHFLKPYRTVVVLYVLLALLAGFWGPFNSLLIKSFINTLAAKTSIDLSSLYWIAGLLVLNFILFDNVTWRTIGFLNYKYQAAIKNQIIKQTLEYILGASTQFFQDNLSGRISDQITTLAENIETILHRVSVDFLRGSSLLLVSFITAFYVNILFFYILLLWFIAFASFSIWMSRRLVQLSDEHASSESQLSGQLVDSLSNQANIRIFSQKAYEVERMNRFFQLVQRAFQKKEFFIVLLCCVQGGMIAVLIGLAAFTLIYLYGKGLVSIGDFALILGISMELGHMMWYTMYQVDQFNQALGKCKQSLKALAIPHDIEDKNKAIELLVTRGQIEFSKVKFHYRGGYSLFQNKSVKIAAGQKVGLVGYSGSGKSTFVNLILRLYDVVEGQILIDGQNLAEVTQESLRKAIAMIPQDPTLFHRSLMDNIRYGSLDASDEAVIAASQKAHAHEFISLLPEGYEALVGERGVKLSGGQRQRIAIARAILKNAPILMLDEATSQLDSVTETNIQDSLWELMQGKTTLVIAHRLSTLLHMDRILVFDKGHIVEDGTHAELLNHGGLYQTLWDAQVGGFLPDKKEEELDE</sequence>
<comment type="subcellular location">
    <subcellularLocation>
        <location evidence="1">Cell membrane</location>
        <topology evidence="1">Multi-pass membrane protein</topology>
    </subcellularLocation>
</comment>
<evidence type="ECO:0000256" key="7">
    <source>
        <dbReference type="ARBA" id="ARBA00022840"/>
    </source>
</evidence>
<gene>
    <name evidence="14" type="ORF">Lnau_1699</name>
</gene>
<dbReference type="InterPro" id="IPR036640">
    <property type="entry name" value="ABC1_TM_sf"/>
</dbReference>
<organism evidence="14 15">
    <name type="scientific">Legionella nautarum</name>
    <dbReference type="NCBI Taxonomy" id="45070"/>
    <lineage>
        <taxon>Bacteria</taxon>
        <taxon>Pseudomonadati</taxon>
        <taxon>Pseudomonadota</taxon>
        <taxon>Gammaproteobacteria</taxon>
        <taxon>Legionellales</taxon>
        <taxon>Legionellaceae</taxon>
        <taxon>Legionella</taxon>
    </lineage>
</organism>
<dbReference type="RefSeq" id="WP_058504684.1">
    <property type="nucleotide sequence ID" value="NZ_CAAAIF010000006.1"/>
</dbReference>
<proteinExistence type="predicted"/>
<evidence type="ECO:0000256" key="2">
    <source>
        <dbReference type="ARBA" id="ARBA00022448"/>
    </source>
</evidence>
<reference evidence="14 15" key="1">
    <citation type="submission" date="2015-11" db="EMBL/GenBank/DDBJ databases">
        <title>Genomic analysis of 38 Legionella species identifies large and diverse effector repertoires.</title>
        <authorList>
            <person name="Burstein D."/>
            <person name="Amaro F."/>
            <person name="Zusman T."/>
            <person name="Lifshitz Z."/>
            <person name="Cohen O."/>
            <person name="Gilbert J.A."/>
            <person name="Pupko T."/>
            <person name="Shuman H.A."/>
            <person name="Segal G."/>
        </authorList>
    </citation>
    <scope>NUCLEOTIDE SEQUENCE [LARGE SCALE GENOMIC DNA]</scope>
    <source>
        <strain evidence="14 15">ATCC 49506</strain>
    </source>
</reference>
<dbReference type="STRING" id="45070.Lnau_1699"/>
<evidence type="ECO:0000256" key="11">
    <source>
        <dbReference type="SAM" id="Phobius"/>
    </source>
</evidence>
<feature type="transmembrane region" description="Helical" evidence="11">
    <location>
        <begin position="153"/>
        <end position="180"/>
    </location>
</feature>
<evidence type="ECO:0000313" key="15">
    <source>
        <dbReference type="Proteomes" id="UP000054725"/>
    </source>
</evidence>
<evidence type="ECO:0000256" key="10">
    <source>
        <dbReference type="ARBA" id="ARBA00023136"/>
    </source>
</evidence>
<dbReference type="PANTHER" id="PTHR24221:SF654">
    <property type="entry name" value="ATP-BINDING CASSETTE SUB-FAMILY B MEMBER 6"/>
    <property type="match status" value="1"/>
</dbReference>
<evidence type="ECO:0000256" key="3">
    <source>
        <dbReference type="ARBA" id="ARBA00022475"/>
    </source>
</evidence>
<feature type="transmembrane region" description="Helical" evidence="11">
    <location>
        <begin position="25"/>
        <end position="46"/>
    </location>
</feature>